<dbReference type="PROSITE" id="PS00636">
    <property type="entry name" value="DNAJ_1"/>
    <property type="match status" value="1"/>
</dbReference>
<dbReference type="GO" id="GO:0005524">
    <property type="term" value="F:ATP binding"/>
    <property type="evidence" value="ECO:0007669"/>
    <property type="project" value="InterPro"/>
</dbReference>
<dbReference type="OrthoDB" id="9779889at2"/>
<feature type="binding site" evidence="11">
    <location>
        <position position="154"/>
    </location>
    <ligand>
        <name>Zn(2+)</name>
        <dbReference type="ChEBI" id="CHEBI:29105"/>
        <label>1</label>
    </ligand>
</feature>
<dbReference type="FunFam" id="2.10.230.10:FF:000002">
    <property type="entry name" value="Molecular chaperone DnaJ"/>
    <property type="match status" value="1"/>
</dbReference>
<dbReference type="Pfam" id="PF00226">
    <property type="entry name" value="DnaJ"/>
    <property type="match status" value="1"/>
</dbReference>
<dbReference type="RefSeq" id="WP_068549911.1">
    <property type="nucleotide sequence ID" value="NZ_AP013035.1"/>
</dbReference>
<protein>
    <recommendedName>
        <fullName evidence="10 11">Chaperone protein DnaJ</fullName>
    </recommendedName>
</protein>
<dbReference type="InterPro" id="IPR036410">
    <property type="entry name" value="HSP_DnaJ_Cys-rich_dom_sf"/>
</dbReference>
<dbReference type="GO" id="GO:0009408">
    <property type="term" value="P:response to heat"/>
    <property type="evidence" value="ECO:0007669"/>
    <property type="project" value="InterPro"/>
</dbReference>
<evidence type="ECO:0000256" key="5">
    <source>
        <dbReference type="ARBA" id="ARBA00022833"/>
    </source>
</evidence>
<evidence type="ECO:0000256" key="1">
    <source>
        <dbReference type="ARBA" id="ARBA00022705"/>
    </source>
</evidence>
<keyword evidence="2 11" id="KW-0479">Metal-binding</keyword>
<dbReference type="InterPro" id="IPR012724">
    <property type="entry name" value="DnaJ"/>
</dbReference>
<dbReference type="Pfam" id="PF01556">
    <property type="entry name" value="DnaJ_C"/>
    <property type="match status" value="1"/>
</dbReference>
<dbReference type="Pfam" id="PF00684">
    <property type="entry name" value="DnaJ_CXXCXGXG"/>
    <property type="match status" value="1"/>
</dbReference>
<dbReference type="KEGG" id="ttk:TST_1123"/>
<dbReference type="GO" id="GO:0008270">
    <property type="term" value="F:zinc ion binding"/>
    <property type="evidence" value="ECO:0007669"/>
    <property type="project" value="UniProtKB-UniRule"/>
</dbReference>
<evidence type="ECO:0000313" key="16">
    <source>
        <dbReference type="Proteomes" id="UP000063234"/>
    </source>
</evidence>
<organism evidence="15 16">
    <name type="scientific">Thermosulfidibacter takaii (strain DSM 17441 / JCM 13301 / NBRC 103674 / ABI70S6)</name>
    <dbReference type="NCBI Taxonomy" id="1298851"/>
    <lineage>
        <taxon>Bacteria</taxon>
        <taxon>Pseudomonadati</taxon>
        <taxon>Thermosulfidibacterota</taxon>
        <taxon>Thermosulfidibacteria</taxon>
        <taxon>Thermosulfidibacterales</taxon>
        <taxon>Thermosulfidibacteraceae</taxon>
    </lineage>
</organism>
<evidence type="ECO:0000313" key="15">
    <source>
        <dbReference type="EMBL" id="BAT71915.1"/>
    </source>
</evidence>
<evidence type="ECO:0000256" key="12">
    <source>
        <dbReference type="PROSITE-ProRule" id="PRU00546"/>
    </source>
</evidence>
<feature type="domain" description="J" evidence="13">
    <location>
        <begin position="3"/>
        <end position="68"/>
    </location>
</feature>
<feature type="binding site" evidence="11">
    <location>
        <position position="151"/>
    </location>
    <ligand>
        <name>Zn(2+)</name>
        <dbReference type="ChEBI" id="CHEBI:29105"/>
        <label>1</label>
    </ligand>
</feature>
<name>A0A0S3QUA1_THET7</name>
<dbReference type="Gene3D" id="2.60.260.20">
    <property type="entry name" value="Urease metallochaperone UreE, N-terminal domain"/>
    <property type="match status" value="2"/>
</dbReference>
<dbReference type="GO" id="GO:0006260">
    <property type="term" value="P:DNA replication"/>
    <property type="evidence" value="ECO:0007669"/>
    <property type="project" value="UniProtKB-KW"/>
</dbReference>
<gene>
    <name evidence="11 15" type="primary">dnaJ</name>
    <name evidence="15" type="ORF">TST_1123</name>
</gene>
<keyword evidence="7 11" id="KW-0143">Chaperone</keyword>
<dbReference type="SMART" id="SM00271">
    <property type="entry name" value="DnaJ"/>
    <property type="match status" value="1"/>
</dbReference>
<feature type="binding site" evidence="11">
    <location>
        <position position="204"/>
    </location>
    <ligand>
        <name>Zn(2+)</name>
        <dbReference type="ChEBI" id="CHEBI:29105"/>
        <label>1</label>
    </ligand>
</feature>
<dbReference type="PROSITE" id="PS50076">
    <property type="entry name" value="DNAJ_2"/>
    <property type="match status" value="1"/>
</dbReference>
<dbReference type="SUPFAM" id="SSF49493">
    <property type="entry name" value="HSP40/DnaJ peptide-binding domain"/>
    <property type="match status" value="2"/>
</dbReference>
<dbReference type="GO" id="GO:0005737">
    <property type="term" value="C:cytoplasm"/>
    <property type="evidence" value="ECO:0007669"/>
    <property type="project" value="UniProtKB-SubCell"/>
</dbReference>
<reference evidence="16" key="1">
    <citation type="journal article" date="2018" name="Science">
        <title>A primordial and reversible TCA cycle in a facultatively chemolithoautotrophic thermophile.</title>
        <authorList>
            <person name="Nunoura T."/>
            <person name="Chikaraishi Y."/>
            <person name="Izaki R."/>
            <person name="Suwa T."/>
            <person name="Sato T."/>
            <person name="Harada T."/>
            <person name="Mori K."/>
            <person name="Kato Y."/>
            <person name="Miyazaki M."/>
            <person name="Shimamura S."/>
            <person name="Yanagawa K."/>
            <person name="Shuto A."/>
            <person name="Ohkouchi N."/>
            <person name="Fujita N."/>
            <person name="Takaki Y."/>
            <person name="Atomi H."/>
            <person name="Takai K."/>
        </authorList>
    </citation>
    <scope>NUCLEOTIDE SEQUENCE [LARGE SCALE GENOMIC DNA]</scope>
    <source>
        <strain evidence="16">DSM 17441 / JCM 13301 / NBRC 103674 / ABI70S6</strain>
    </source>
</reference>
<comment type="domain">
    <text evidence="11">The J domain is necessary and sufficient to stimulate DnaK ATPase activity. Zinc center 1 plays an important role in the autonomous, DnaK-independent chaperone activity of DnaJ. Zinc center 2 is essential for interaction with DnaK and for DnaJ activity.</text>
</comment>
<dbReference type="STRING" id="1298851.TST_1123"/>
<dbReference type="InterPro" id="IPR018253">
    <property type="entry name" value="DnaJ_domain_CS"/>
</dbReference>
<evidence type="ECO:0000259" key="14">
    <source>
        <dbReference type="PROSITE" id="PS51188"/>
    </source>
</evidence>
<keyword evidence="1 11" id="KW-0235">DNA replication</keyword>
<dbReference type="InterPro" id="IPR002939">
    <property type="entry name" value="DnaJ_C"/>
</dbReference>
<sequence length="371" mass="41900">MKDYYEILGVSPDASHEEIKSAYRRLARKYHPDVNPGNKEAEEKFKEITEAYQVLSDPAKRAEYDRMRRYGYSQDSWSYQSSDFGGFGGIEDLFEEFDRFFGDFFGFGGKRRGRKNRAQRGEDLRFVLEIEFEEALKGTSAKLKVPRLEVCPECKGLGAVNPSDYGPCPTCRGTGQVTYTHGFFTVSKTCPNCGGEGFILKNPCSRCQGKGRIQVERTVTVNIPPGVKSGDRIRIRNEGNAGLYGGEPGDLYIDVVVKDHPFFRRVGNDIVCQIPISFVDAILGKKIKLPFFGEEVEVNIKPGTQPGEKIRIKGKGFTSNRGKGDLVIEVKVEIPKKINARQRQLLEEFAKEMEKKSFLDDFIDKLKRKLA</sequence>
<accession>A0A0S3QUA1</accession>
<comment type="cofactor">
    <cofactor evidence="11">
        <name>Zn(2+)</name>
        <dbReference type="ChEBI" id="CHEBI:29105"/>
    </cofactor>
    <text evidence="11">Binds 2 Zn(2+) ions per monomer.</text>
</comment>
<dbReference type="GO" id="GO:0042026">
    <property type="term" value="P:protein refolding"/>
    <property type="evidence" value="ECO:0007669"/>
    <property type="project" value="TreeGrafter"/>
</dbReference>
<feature type="binding site" evidence="11">
    <location>
        <position position="207"/>
    </location>
    <ligand>
        <name>Zn(2+)</name>
        <dbReference type="ChEBI" id="CHEBI:29105"/>
        <label>1</label>
    </ligand>
</feature>
<dbReference type="InterPro" id="IPR008971">
    <property type="entry name" value="HSP40/DnaJ_pept-bd"/>
</dbReference>
<dbReference type="PRINTS" id="PR00625">
    <property type="entry name" value="JDOMAIN"/>
</dbReference>
<evidence type="ECO:0000256" key="3">
    <source>
        <dbReference type="ARBA" id="ARBA00022737"/>
    </source>
</evidence>
<feature type="repeat" description="CXXCXGXG motif" evidence="11">
    <location>
        <begin position="204"/>
        <end position="211"/>
    </location>
</feature>
<dbReference type="CDD" id="cd10719">
    <property type="entry name" value="DnaJ_zf"/>
    <property type="match status" value="1"/>
</dbReference>
<keyword evidence="11" id="KW-0963">Cytoplasm</keyword>
<dbReference type="NCBIfam" id="TIGR02349">
    <property type="entry name" value="DnaJ_bact"/>
    <property type="match status" value="1"/>
</dbReference>
<keyword evidence="4 11" id="KW-0863">Zinc-finger</keyword>
<keyword evidence="16" id="KW-1185">Reference proteome</keyword>
<dbReference type="PATRIC" id="fig|1298851.3.peg.1182"/>
<keyword evidence="6 11" id="KW-0346">Stress response</keyword>
<dbReference type="HAMAP" id="MF_01152">
    <property type="entry name" value="DnaJ"/>
    <property type="match status" value="1"/>
</dbReference>
<feature type="binding site" evidence="11">
    <location>
        <position position="168"/>
    </location>
    <ligand>
        <name>Zn(2+)</name>
        <dbReference type="ChEBI" id="CHEBI:29105"/>
        <label>2</label>
    </ligand>
</feature>
<evidence type="ECO:0000256" key="8">
    <source>
        <dbReference type="ARBA" id="ARBA00053423"/>
    </source>
</evidence>
<dbReference type="SUPFAM" id="SSF57938">
    <property type="entry name" value="DnaJ/Hsp40 cysteine-rich domain"/>
    <property type="match status" value="1"/>
</dbReference>
<evidence type="ECO:0000256" key="4">
    <source>
        <dbReference type="ARBA" id="ARBA00022771"/>
    </source>
</evidence>
<evidence type="ECO:0000256" key="7">
    <source>
        <dbReference type="ARBA" id="ARBA00023186"/>
    </source>
</evidence>
<dbReference type="Gene3D" id="2.10.230.10">
    <property type="entry name" value="Heat shock protein DnaJ, cysteine-rich domain"/>
    <property type="match status" value="1"/>
</dbReference>
<dbReference type="InterPro" id="IPR001623">
    <property type="entry name" value="DnaJ_domain"/>
</dbReference>
<dbReference type="PROSITE" id="PS51188">
    <property type="entry name" value="ZF_CR"/>
    <property type="match status" value="1"/>
</dbReference>
<dbReference type="PANTHER" id="PTHR43096:SF52">
    <property type="entry name" value="DNAJ HOMOLOG 1, MITOCHONDRIAL-RELATED"/>
    <property type="match status" value="1"/>
</dbReference>
<evidence type="ECO:0000256" key="11">
    <source>
        <dbReference type="HAMAP-Rule" id="MF_01152"/>
    </source>
</evidence>
<feature type="domain" description="CR-type" evidence="14">
    <location>
        <begin position="138"/>
        <end position="216"/>
    </location>
</feature>
<comment type="similarity">
    <text evidence="9 11">Belongs to the DnaJ family.</text>
</comment>
<dbReference type="Proteomes" id="UP000063234">
    <property type="component" value="Chromosome"/>
</dbReference>
<keyword evidence="3 11" id="KW-0677">Repeat</keyword>
<evidence type="ECO:0000259" key="13">
    <source>
        <dbReference type="PROSITE" id="PS50076"/>
    </source>
</evidence>
<dbReference type="FunFam" id="1.10.287.110:FF:000034">
    <property type="entry name" value="Chaperone protein DnaJ"/>
    <property type="match status" value="1"/>
</dbReference>
<keyword evidence="5 11" id="KW-0862">Zinc</keyword>
<comment type="subunit">
    <text evidence="11">Homodimer.</text>
</comment>
<feature type="binding site" evidence="11">
    <location>
        <position position="190"/>
    </location>
    <ligand>
        <name>Zn(2+)</name>
        <dbReference type="ChEBI" id="CHEBI:29105"/>
        <label>2</label>
    </ligand>
</feature>
<feature type="repeat" description="CXXCXGXG motif" evidence="11">
    <location>
        <begin position="168"/>
        <end position="175"/>
    </location>
</feature>
<dbReference type="CDD" id="cd10747">
    <property type="entry name" value="DnaJ_C"/>
    <property type="match status" value="1"/>
</dbReference>
<evidence type="ECO:0000256" key="9">
    <source>
        <dbReference type="ARBA" id="ARBA00061004"/>
    </source>
</evidence>
<feature type="binding site" evidence="11">
    <location>
        <position position="171"/>
    </location>
    <ligand>
        <name>Zn(2+)</name>
        <dbReference type="ChEBI" id="CHEBI:29105"/>
        <label>2</label>
    </ligand>
</feature>
<dbReference type="InterPro" id="IPR036869">
    <property type="entry name" value="J_dom_sf"/>
</dbReference>
<comment type="subcellular location">
    <subcellularLocation>
        <location evidence="11">Cytoplasm</location>
    </subcellularLocation>
</comment>
<dbReference type="NCBIfam" id="NF008035">
    <property type="entry name" value="PRK10767.1"/>
    <property type="match status" value="1"/>
</dbReference>
<dbReference type="SUPFAM" id="SSF46565">
    <property type="entry name" value="Chaperone J-domain"/>
    <property type="match status" value="1"/>
</dbReference>
<dbReference type="AlphaFoldDB" id="A0A0S3QUA1"/>
<evidence type="ECO:0000256" key="10">
    <source>
        <dbReference type="ARBA" id="ARBA00067609"/>
    </source>
</evidence>
<proteinExistence type="inferred from homology"/>
<dbReference type="Gene3D" id="1.10.287.110">
    <property type="entry name" value="DnaJ domain"/>
    <property type="match status" value="1"/>
</dbReference>
<dbReference type="PANTHER" id="PTHR43096">
    <property type="entry name" value="DNAJ HOMOLOG 1, MITOCHONDRIAL-RELATED"/>
    <property type="match status" value="1"/>
</dbReference>
<dbReference type="GO" id="GO:0051082">
    <property type="term" value="F:unfolded protein binding"/>
    <property type="evidence" value="ECO:0007669"/>
    <property type="project" value="UniProtKB-UniRule"/>
</dbReference>
<feature type="repeat" description="CXXCXGXG motif" evidence="11">
    <location>
        <begin position="190"/>
        <end position="197"/>
    </location>
</feature>
<evidence type="ECO:0000256" key="6">
    <source>
        <dbReference type="ARBA" id="ARBA00023016"/>
    </source>
</evidence>
<dbReference type="FunFam" id="2.60.260.20:FF:000005">
    <property type="entry name" value="Chaperone protein dnaJ 1, mitochondrial"/>
    <property type="match status" value="1"/>
</dbReference>
<feature type="zinc finger region" description="CR-type" evidence="12">
    <location>
        <begin position="138"/>
        <end position="216"/>
    </location>
</feature>
<feature type="binding site" evidence="11">
    <location>
        <position position="193"/>
    </location>
    <ligand>
        <name>Zn(2+)</name>
        <dbReference type="ChEBI" id="CHEBI:29105"/>
        <label>2</label>
    </ligand>
</feature>
<dbReference type="EMBL" id="AP013035">
    <property type="protein sequence ID" value="BAT71915.1"/>
    <property type="molecule type" value="Genomic_DNA"/>
</dbReference>
<dbReference type="GO" id="GO:0031072">
    <property type="term" value="F:heat shock protein binding"/>
    <property type="evidence" value="ECO:0007669"/>
    <property type="project" value="InterPro"/>
</dbReference>
<comment type="function">
    <text evidence="8 11">Participates actively in the response to hyperosmotic and heat shock by preventing the aggregation of stress-denatured proteins and by disaggregating proteins, also in an autonomous, DnaK-independent fashion. Unfolded proteins bind initially to DnaJ; upon interaction with the DnaJ-bound protein, DnaK hydrolyzes its bound ATP, resulting in the formation of a stable complex. GrpE releases ADP from DnaK; ATP binding to DnaK triggers the release of the substrate protein, thus completing the reaction cycle. Several rounds of ATP-dependent interactions between DnaJ, DnaK and GrpE are required for fully efficient folding. Also involved, together with DnaK and GrpE, in the DNA replication of plasmids through activation of initiation proteins.</text>
</comment>
<dbReference type="CDD" id="cd06257">
    <property type="entry name" value="DnaJ"/>
    <property type="match status" value="1"/>
</dbReference>
<evidence type="ECO:0000256" key="2">
    <source>
        <dbReference type="ARBA" id="ARBA00022723"/>
    </source>
</evidence>
<dbReference type="InterPro" id="IPR001305">
    <property type="entry name" value="HSP_DnaJ_Cys-rich_dom"/>
</dbReference>
<feature type="repeat" description="CXXCXGXG motif" evidence="11">
    <location>
        <begin position="151"/>
        <end position="158"/>
    </location>
</feature>